<dbReference type="CDD" id="cd00154">
    <property type="entry name" value="Rab"/>
    <property type="match status" value="1"/>
</dbReference>
<dbReference type="PRINTS" id="PR00449">
    <property type="entry name" value="RASTRNSFRMNG"/>
</dbReference>
<dbReference type="InterPro" id="IPR005225">
    <property type="entry name" value="Small_GTP-bd"/>
</dbReference>
<accession>A2G412</accession>
<keyword evidence="4" id="KW-1185">Reference proteome</keyword>
<dbReference type="EMBL" id="DS114354">
    <property type="protein sequence ID" value="EAX88114.1"/>
    <property type="molecule type" value="Genomic_DNA"/>
</dbReference>
<dbReference type="FunFam" id="3.40.50.300:FF:001586">
    <property type="entry name" value="Small GTP-binding protein, putative"/>
    <property type="match status" value="1"/>
</dbReference>
<dbReference type="GO" id="GO:0012505">
    <property type="term" value="C:endomembrane system"/>
    <property type="evidence" value="ECO:0000318"/>
    <property type="project" value="GO_Central"/>
</dbReference>
<dbReference type="STRING" id="5722.A2G412"/>
<proteinExistence type="predicted"/>
<dbReference type="OrthoDB" id="10262080at2759"/>
<dbReference type="InterPro" id="IPR027417">
    <property type="entry name" value="P-loop_NTPase"/>
</dbReference>
<dbReference type="Proteomes" id="UP000001542">
    <property type="component" value="Unassembled WGS sequence"/>
</dbReference>
<dbReference type="GO" id="GO:0003924">
    <property type="term" value="F:GTPase activity"/>
    <property type="evidence" value="ECO:0000318"/>
    <property type="project" value="GO_Central"/>
</dbReference>
<dbReference type="InterPro" id="IPR050227">
    <property type="entry name" value="Rab"/>
</dbReference>
<name>A2G412_TRIV3</name>
<dbReference type="GO" id="GO:0005525">
    <property type="term" value="F:GTP binding"/>
    <property type="evidence" value="ECO:0007669"/>
    <property type="project" value="UniProtKB-KW"/>
</dbReference>
<sequence length="192" mass="21148">MSSSPNHYKIVMLGNSGVGKTALVERVTNDIFVDAHVPTVGAQYVSLNLEINNQQITLEFWDTAGQEVFRSLVGFYARDAKGIFILFDLTDNQSFLDLKQWIQFANDQAPEAAIIVFGNKIDLDDQRKVDSEKLADFAAKEGITFFEGSAKTGQAVQDAVEKMAELVMASNKTTQSAISIDKPDAKKKSKCC</sequence>
<dbReference type="SMART" id="SM00174">
    <property type="entry name" value="RHO"/>
    <property type="match status" value="1"/>
</dbReference>
<gene>
    <name evidence="3" type="ORF">TVAG_422690</name>
</gene>
<dbReference type="InterPro" id="IPR001806">
    <property type="entry name" value="Small_GTPase"/>
</dbReference>
<dbReference type="GO" id="GO:0006886">
    <property type="term" value="P:intracellular protein transport"/>
    <property type="evidence" value="ECO:0000318"/>
    <property type="project" value="GO_Central"/>
</dbReference>
<dbReference type="AlphaFoldDB" id="A2G412"/>
<dbReference type="RefSeq" id="XP_001301044.1">
    <property type="nucleotide sequence ID" value="XM_001301043.1"/>
</dbReference>
<reference evidence="3" key="1">
    <citation type="submission" date="2006-10" db="EMBL/GenBank/DDBJ databases">
        <authorList>
            <person name="Amadeo P."/>
            <person name="Zhao Q."/>
            <person name="Wortman J."/>
            <person name="Fraser-Liggett C."/>
            <person name="Carlton J."/>
        </authorList>
    </citation>
    <scope>NUCLEOTIDE SEQUENCE</scope>
    <source>
        <strain evidence="3">G3</strain>
    </source>
</reference>
<organism evidence="3 4">
    <name type="scientific">Trichomonas vaginalis (strain ATCC PRA-98 / G3)</name>
    <dbReference type="NCBI Taxonomy" id="412133"/>
    <lineage>
        <taxon>Eukaryota</taxon>
        <taxon>Metamonada</taxon>
        <taxon>Parabasalia</taxon>
        <taxon>Trichomonadida</taxon>
        <taxon>Trichomonadidae</taxon>
        <taxon>Trichomonas</taxon>
    </lineage>
</organism>
<dbReference type="NCBIfam" id="TIGR00231">
    <property type="entry name" value="small_GTP"/>
    <property type="match status" value="1"/>
</dbReference>
<dbReference type="OMA" id="KSCIVER"/>
<dbReference type="Pfam" id="PF00071">
    <property type="entry name" value="Ras"/>
    <property type="match status" value="1"/>
</dbReference>
<evidence type="ECO:0000256" key="2">
    <source>
        <dbReference type="ARBA" id="ARBA00023134"/>
    </source>
</evidence>
<dbReference type="PROSITE" id="PS51421">
    <property type="entry name" value="RAS"/>
    <property type="match status" value="1"/>
</dbReference>
<dbReference type="VEuPathDB" id="TrichDB:TVAGG3_0408760"/>
<protein>
    <submittedName>
        <fullName evidence="3">Small GTP-binding protein, putative</fullName>
    </submittedName>
</protein>
<dbReference type="SMART" id="SM00173">
    <property type="entry name" value="RAS"/>
    <property type="match status" value="1"/>
</dbReference>
<evidence type="ECO:0000313" key="3">
    <source>
        <dbReference type="EMBL" id="EAX88114.1"/>
    </source>
</evidence>
<dbReference type="PANTHER" id="PTHR47977">
    <property type="entry name" value="RAS-RELATED PROTEIN RAB"/>
    <property type="match status" value="1"/>
</dbReference>
<dbReference type="SMART" id="SM00175">
    <property type="entry name" value="RAB"/>
    <property type="match status" value="1"/>
</dbReference>
<dbReference type="SUPFAM" id="SSF52540">
    <property type="entry name" value="P-loop containing nucleoside triphosphate hydrolases"/>
    <property type="match status" value="1"/>
</dbReference>
<dbReference type="KEGG" id="tva:4745770"/>
<reference evidence="3" key="2">
    <citation type="journal article" date="2007" name="Science">
        <title>Draft genome sequence of the sexually transmitted pathogen Trichomonas vaginalis.</title>
        <authorList>
            <person name="Carlton J.M."/>
            <person name="Hirt R.P."/>
            <person name="Silva J.C."/>
            <person name="Delcher A.L."/>
            <person name="Schatz M."/>
            <person name="Zhao Q."/>
            <person name="Wortman J.R."/>
            <person name="Bidwell S.L."/>
            <person name="Alsmark U.C.M."/>
            <person name="Besteiro S."/>
            <person name="Sicheritz-Ponten T."/>
            <person name="Noel C.J."/>
            <person name="Dacks J.B."/>
            <person name="Foster P.G."/>
            <person name="Simillion C."/>
            <person name="Van de Peer Y."/>
            <person name="Miranda-Saavedra D."/>
            <person name="Barton G.J."/>
            <person name="Westrop G.D."/>
            <person name="Mueller S."/>
            <person name="Dessi D."/>
            <person name="Fiori P.L."/>
            <person name="Ren Q."/>
            <person name="Paulsen I."/>
            <person name="Zhang H."/>
            <person name="Bastida-Corcuera F.D."/>
            <person name="Simoes-Barbosa A."/>
            <person name="Brown M.T."/>
            <person name="Hayes R.D."/>
            <person name="Mukherjee M."/>
            <person name="Okumura C.Y."/>
            <person name="Schneider R."/>
            <person name="Smith A.J."/>
            <person name="Vanacova S."/>
            <person name="Villalvazo M."/>
            <person name="Haas B.J."/>
            <person name="Pertea M."/>
            <person name="Feldblyum T.V."/>
            <person name="Utterback T.R."/>
            <person name="Shu C.L."/>
            <person name="Osoegawa K."/>
            <person name="de Jong P.J."/>
            <person name="Hrdy I."/>
            <person name="Horvathova L."/>
            <person name="Zubacova Z."/>
            <person name="Dolezal P."/>
            <person name="Malik S.B."/>
            <person name="Logsdon J.M. Jr."/>
            <person name="Henze K."/>
            <person name="Gupta A."/>
            <person name="Wang C.C."/>
            <person name="Dunne R.L."/>
            <person name="Upcroft J.A."/>
            <person name="Upcroft P."/>
            <person name="White O."/>
            <person name="Salzberg S.L."/>
            <person name="Tang P."/>
            <person name="Chiu C.-H."/>
            <person name="Lee Y.-S."/>
            <person name="Embley T.M."/>
            <person name="Coombs G.H."/>
            <person name="Mottram J.C."/>
            <person name="Tachezy J."/>
            <person name="Fraser-Liggett C.M."/>
            <person name="Johnson P.J."/>
        </authorList>
    </citation>
    <scope>NUCLEOTIDE SEQUENCE [LARGE SCALE GENOMIC DNA]</scope>
    <source>
        <strain evidence="3">G3</strain>
    </source>
</reference>
<dbReference type="SMART" id="SM00176">
    <property type="entry name" value="RAN"/>
    <property type="match status" value="1"/>
</dbReference>
<dbReference type="InParanoid" id="A2G412"/>
<dbReference type="PROSITE" id="PS51419">
    <property type="entry name" value="RAB"/>
    <property type="match status" value="1"/>
</dbReference>
<evidence type="ECO:0000256" key="1">
    <source>
        <dbReference type="ARBA" id="ARBA00022741"/>
    </source>
</evidence>
<dbReference type="Gene3D" id="3.40.50.300">
    <property type="entry name" value="P-loop containing nucleotide triphosphate hydrolases"/>
    <property type="match status" value="1"/>
</dbReference>
<dbReference type="SMR" id="A2G412"/>
<keyword evidence="2" id="KW-0342">GTP-binding</keyword>
<evidence type="ECO:0000313" key="4">
    <source>
        <dbReference type="Proteomes" id="UP000001542"/>
    </source>
</evidence>
<dbReference type="eggNOG" id="KOG0084">
    <property type="taxonomic scope" value="Eukaryota"/>
</dbReference>
<dbReference type="VEuPathDB" id="TrichDB:TVAG_422690"/>
<keyword evidence="1" id="KW-0547">Nucleotide-binding</keyword>